<organism evidence="3 4">
    <name type="scientific">Ceratopteris richardii</name>
    <name type="common">Triangle waterfern</name>
    <dbReference type="NCBI Taxonomy" id="49495"/>
    <lineage>
        <taxon>Eukaryota</taxon>
        <taxon>Viridiplantae</taxon>
        <taxon>Streptophyta</taxon>
        <taxon>Embryophyta</taxon>
        <taxon>Tracheophyta</taxon>
        <taxon>Polypodiopsida</taxon>
        <taxon>Polypodiidae</taxon>
        <taxon>Polypodiales</taxon>
        <taxon>Pteridineae</taxon>
        <taxon>Pteridaceae</taxon>
        <taxon>Parkerioideae</taxon>
        <taxon>Ceratopteris</taxon>
    </lineage>
</organism>
<dbReference type="Gene3D" id="1.25.10.10">
    <property type="entry name" value="Leucine-rich Repeat Variant"/>
    <property type="match status" value="1"/>
</dbReference>
<feature type="domain" description="Exportin-5 C-terminal" evidence="2">
    <location>
        <begin position="339"/>
        <end position="485"/>
    </location>
</feature>
<dbReference type="GO" id="GO:0006405">
    <property type="term" value="P:RNA export from nucleus"/>
    <property type="evidence" value="ECO:0007669"/>
    <property type="project" value="TreeGrafter"/>
</dbReference>
<dbReference type="InterPro" id="IPR045478">
    <property type="entry name" value="Exportin-5_C"/>
</dbReference>
<evidence type="ECO:0000313" key="4">
    <source>
        <dbReference type="Proteomes" id="UP000825935"/>
    </source>
</evidence>
<dbReference type="GO" id="GO:0042565">
    <property type="term" value="C:RNA nuclear export complex"/>
    <property type="evidence" value="ECO:0007669"/>
    <property type="project" value="TreeGrafter"/>
</dbReference>
<dbReference type="InterPro" id="IPR013598">
    <property type="entry name" value="Exportin-1/Importin-b-like"/>
</dbReference>
<dbReference type="Pfam" id="PF19273">
    <property type="entry name" value="Exportin-5"/>
    <property type="match status" value="1"/>
</dbReference>
<keyword evidence="4" id="KW-1185">Reference proteome</keyword>
<dbReference type="Proteomes" id="UP000825935">
    <property type="component" value="Chromosome 24"/>
</dbReference>
<dbReference type="InterPro" id="IPR045065">
    <property type="entry name" value="XPO1/5"/>
</dbReference>
<gene>
    <name evidence="3" type="ORF">KP509_24G056400</name>
</gene>
<name>A0A8T2RXL7_CERRI</name>
<dbReference type="GO" id="GO:0005049">
    <property type="term" value="F:nuclear export signal receptor activity"/>
    <property type="evidence" value="ECO:0007669"/>
    <property type="project" value="InterPro"/>
</dbReference>
<sequence length="516" mass="59031">MADSSQLQTAARAVHAALDYNSSPEARLAASNFLESIDEYCPAKWKSQKQFSNMCHTRVLKEIHLLKSGDVHILGATASALVKEGSLSSEIRHYGLKLLQHLVRMRWEELTLVTKAQLADLVLELVLEIASSQGEWFLKSQTAALVAEVIRHEDLSLWQGLLLKLMELSSVSPAHAELVLMVMRWLPEDITVYNEDLEGDRRRQLVHSLTEALLQIFPFFYKMLESHFLETMKLLQNSQVELAKQHAAVVNATLNALLAYVEWAPVDKLVENGLIEACGFLLNAAEFRIRSCEIMKQIFLRKRPLDESSSIFDVAIRRIFEVLSQASASLQNPHARIKEDDFEFAEYVAEALVSMGTCHLQCFVGLQEHITVLLNLMLGFYQYSKIVVHNLALQFWLAVLRDLPLDYEQSSRNQLTTGNLGVIQTINKEKKGVVIFLSDEVYVNLLQCTFKWYFQNSSKLAGSFRKSMEEITDLKDYGNYRGRLVSDMFFSFLKTCDDYCLSKYFIHLFKKRFVEC</sequence>
<accession>A0A8T2RXL7</accession>
<dbReference type="PANTHER" id="PTHR11223:SF3">
    <property type="entry name" value="EXPORTIN-5"/>
    <property type="match status" value="1"/>
</dbReference>
<dbReference type="InterPro" id="IPR016024">
    <property type="entry name" value="ARM-type_fold"/>
</dbReference>
<dbReference type="PANTHER" id="PTHR11223">
    <property type="entry name" value="EXPORTIN 1/5"/>
    <property type="match status" value="1"/>
</dbReference>
<dbReference type="EMBL" id="CM035429">
    <property type="protein sequence ID" value="KAH7300327.1"/>
    <property type="molecule type" value="Genomic_DNA"/>
</dbReference>
<dbReference type="GO" id="GO:0006611">
    <property type="term" value="P:protein export from nucleus"/>
    <property type="evidence" value="ECO:0007669"/>
    <property type="project" value="InterPro"/>
</dbReference>
<dbReference type="SUPFAM" id="SSF48371">
    <property type="entry name" value="ARM repeat"/>
    <property type="match status" value="1"/>
</dbReference>
<dbReference type="OMA" id="FRIRSCE"/>
<dbReference type="GO" id="GO:0005634">
    <property type="term" value="C:nucleus"/>
    <property type="evidence" value="ECO:0007669"/>
    <property type="project" value="TreeGrafter"/>
</dbReference>
<dbReference type="Pfam" id="PF08389">
    <property type="entry name" value="Xpo1"/>
    <property type="match status" value="1"/>
</dbReference>
<evidence type="ECO:0000259" key="1">
    <source>
        <dbReference type="Pfam" id="PF08389"/>
    </source>
</evidence>
<protein>
    <recommendedName>
        <fullName evidence="5">Exportin-1/Importin-beta-like domain-containing protein</fullName>
    </recommendedName>
</protein>
<dbReference type="AlphaFoldDB" id="A0A8T2RXL7"/>
<reference evidence="3" key="1">
    <citation type="submission" date="2021-08" db="EMBL/GenBank/DDBJ databases">
        <title>WGS assembly of Ceratopteris richardii.</title>
        <authorList>
            <person name="Marchant D.B."/>
            <person name="Chen G."/>
            <person name="Jenkins J."/>
            <person name="Shu S."/>
            <person name="Leebens-Mack J."/>
            <person name="Grimwood J."/>
            <person name="Schmutz J."/>
            <person name="Soltis P."/>
            <person name="Soltis D."/>
            <person name="Chen Z.-H."/>
        </authorList>
    </citation>
    <scope>NUCLEOTIDE SEQUENCE</scope>
    <source>
        <strain evidence="3">Whitten #5841</strain>
        <tissue evidence="3">Leaf</tissue>
    </source>
</reference>
<evidence type="ECO:0000259" key="2">
    <source>
        <dbReference type="Pfam" id="PF19273"/>
    </source>
</evidence>
<dbReference type="GO" id="GO:0003723">
    <property type="term" value="F:RNA binding"/>
    <property type="evidence" value="ECO:0007669"/>
    <property type="project" value="TreeGrafter"/>
</dbReference>
<dbReference type="InterPro" id="IPR011989">
    <property type="entry name" value="ARM-like"/>
</dbReference>
<dbReference type="OrthoDB" id="1719327at2759"/>
<evidence type="ECO:0000313" key="3">
    <source>
        <dbReference type="EMBL" id="KAH7300327.1"/>
    </source>
</evidence>
<evidence type="ECO:0008006" key="5">
    <source>
        <dbReference type="Google" id="ProtNLM"/>
    </source>
</evidence>
<proteinExistence type="predicted"/>
<feature type="domain" description="Exportin-1/Importin-beta-like" evidence="1">
    <location>
        <begin position="135"/>
        <end position="294"/>
    </location>
</feature>
<comment type="caution">
    <text evidence="3">The sequence shown here is derived from an EMBL/GenBank/DDBJ whole genome shotgun (WGS) entry which is preliminary data.</text>
</comment>
<dbReference type="GO" id="GO:0005737">
    <property type="term" value="C:cytoplasm"/>
    <property type="evidence" value="ECO:0007669"/>
    <property type="project" value="TreeGrafter"/>
</dbReference>